<sequence length="217" mass="25169">MKDPSPRLDTVRDILDHEEVLPVIIRGTTFEERFRHSDDINQRILWAKANRLGGIMPVKEVFTKKIFDDVLQAKKVVFLEPTLLYTALERLYATERPKGQFYEGTEITMNLTMGMWINKGFPSALRKALHKRSLWIIESGLPELYRLGILERAKRRSETGSTTGQSFTFHTIQVEDVAGLFYMLLACFAICFVAALIEYLAFAISKSRCYRRRQRSR</sequence>
<dbReference type="GO" id="GO:0005886">
    <property type="term" value="C:plasma membrane"/>
    <property type="evidence" value="ECO:0007669"/>
    <property type="project" value="UniProtKB-SubCell"/>
</dbReference>
<keyword evidence="7" id="KW-0325">Glycoprotein</keyword>
<keyword evidence="4 8" id="KW-1133">Transmembrane helix</keyword>
<evidence type="ECO:0000313" key="10">
    <source>
        <dbReference type="Proteomes" id="UP001321473"/>
    </source>
</evidence>
<keyword evidence="6" id="KW-0675">Receptor</keyword>
<evidence type="ECO:0000256" key="2">
    <source>
        <dbReference type="ARBA" id="ARBA00022475"/>
    </source>
</evidence>
<evidence type="ECO:0000256" key="7">
    <source>
        <dbReference type="ARBA" id="ARBA00023180"/>
    </source>
</evidence>
<keyword evidence="2" id="KW-1003">Cell membrane</keyword>
<feature type="transmembrane region" description="Helical" evidence="8">
    <location>
        <begin position="180"/>
        <end position="205"/>
    </location>
</feature>
<keyword evidence="5 8" id="KW-0472">Membrane</keyword>
<dbReference type="InterPro" id="IPR052192">
    <property type="entry name" value="Insect_Ionotropic_Sensory_Rcpt"/>
</dbReference>
<evidence type="ECO:0000256" key="6">
    <source>
        <dbReference type="ARBA" id="ARBA00023170"/>
    </source>
</evidence>
<evidence type="ECO:0000256" key="5">
    <source>
        <dbReference type="ARBA" id="ARBA00023136"/>
    </source>
</evidence>
<evidence type="ECO:0000256" key="3">
    <source>
        <dbReference type="ARBA" id="ARBA00022692"/>
    </source>
</evidence>
<dbReference type="Proteomes" id="UP001321473">
    <property type="component" value="Unassembled WGS sequence"/>
</dbReference>
<evidence type="ECO:0000313" key="9">
    <source>
        <dbReference type="EMBL" id="KAK8771790.1"/>
    </source>
</evidence>
<dbReference type="AlphaFoldDB" id="A0AAQ4EAX5"/>
<evidence type="ECO:0000256" key="4">
    <source>
        <dbReference type="ARBA" id="ARBA00022989"/>
    </source>
</evidence>
<dbReference type="EMBL" id="JARKHS020019300">
    <property type="protein sequence ID" value="KAK8771790.1"/>
    <property type="molecule type" value="Genomic_DNA"/>
</dbReference>
<protein>
    <submittedName>
        <fullName evidence="9">Uncharacterized protein</fullName>
    </submittedName>
</protein>
<evidence type="ECO:0000256" key="1">
    <source>
        <dbReference type="ARBA" id="ARBA00004651"/>
    </source>
</evidence>
<organism evidence="9 10">
    <name type="scientific">Amblyomma americanum</name>
    <name type="common">Lone star tick</name>
    <dbReference type="NCBI Taxonomy" id="6943"/>
    <lineage>
        <taxon>Eukaryota</taxon>
        <taxon>Metazoa</taxon>
        <taxon>Ecdysozoa</taxon>
        <taxon>Arthropoda</taxon>
        <taxon>Chelicerata</taxon>
        <taxon>Arachnida</taxon>
        <taxon>Acari</taxon>
        <taxon>Parasitiformes</taxon>
        <taxon>Ixodida</taxon>
        <taxon>Ixodoidea</taxon>
        <taxon>Ixodidae</taxon>
        <taxon>Amblyomminae</taxon>
        <taxon>Amblyomma</taxon>
    </lineage>
</organism>
<comment type="caution">
    <text evidence="9">The sequence shown here is derived from an EMBL/GenBank/DDBJ whole genome shotgun (WGS) entry which is preliminary data.</text>
</comment>
<comment type="subcellular location">
    <subcellularLocation>
        <location evidence="1">Cell membrane</location>
        <topology evidence="1">Multi-pass membrane protein</topology>
    </subcellularLocation>
</comment>
<dbReference type="PANTHER" id="PTHR42643">
    <property type="entry name" value="IONOTROPIC RECEPTOR 20A-RELATED"/>
    <property type="match status" value="1"/>
</dbReference>
<gene>
    <name evidence="9" type="ORF">V5799_024966</name>
</gene>
<reference evidence="9 10" key="1">
    <citation type="journal article" date="2023" name="Arcadia Sci">
        <title>De novo assembly of a long-read Amblyomma americanum tick genome.</title>
        <authorList>
            <person name="Chou S."/>
            <person name="Poskanzer K.E."/>
            <person name="Rollins M."/>
            <person name="Thuy-Boun P.S."/>
        </authorList>
    </citation>
    <scope>NUCLEOTIDE SEQUENCE [LARGE SCALE GENOMIC DNA]</scope>
    <source>
        <strain evidence="9">F_SG_1</strain>
        <tissue evidence="9">Salivary glands</tissue>
    </source>
</reference>
<dbReference type="PANTHER" id="PTHR42643:SF38">
    <property type="entry name" value="IONOTROPIC RECEPTOR 100A"/>
    <property type="match status" value="1"/>
</dbReference>
<keyword evidence="3 8" id="KW-0812">Transmembrane</keyword>
<keyword evidence="10" id="KW-1185">Reference proteome</keyword>
<evidence type="ECO:0000256" key="8">
    <source>
        <dbReference type="SAM" id="Phobius"/>
    </source>
</evidence>
<proteinExistence type="predicted"/>
<name>A0AAQ4EAX5_AMBAM</name>
<accession>A0AAQ4EAX5</accession>